<evidence type="ECO:0000256" key="2">
    <source>
        <dbReference type="ARBA" id="ARBA00009695"/>
    </source>
</evidence>
<protein>
    <recommendedName>
        <fullName evidence="3 5">Regulatory protein RecX</fullName>
    </recommendedName>
</protein>
<dbReference type="GO" id="GO:0005737">
    <property type="term" value="C:cytoplasm"/>
    <property type="evidence" value="ECO:0007669"/>
    <property type="project" value="UniProtKB-SubCell"/>
</dbReference>
<dbReference type="Pfam" id="PF02631">
    <property type="entry name" value="RecX_HTH2"/>
    <property type="match status" value="1"/>
</dbReference>
<dbReference type="KEGG" id="aram:KAR29_04240"/>
<keyword evidence="8" id="KW-1185">Reference proteome</keyword>
<gene>
    <name evidence="5" type="primary">recX</name>
    <name evidence="7" type="ORF">KAR29_04240</name>
</gene>
<reference evidence="8" key="1">
    <citation type="submission" date="2021-04" db="EMBL/GenBank/DDBJ databases">
        <title>A novel Synergistetes isolate from a pyrite-forming mixed culture.</title>
        <authorList>
            <person name="Bunk B."/>
            <person name="Sproer C."/>
            <person name="Spring S."/>
            <person name="Pester M."/>
        </authorList>
    </citation>
    <scope>NUCLEOTIDE SEQUENCE [LARGE SCALE GENOMIC DNA]</scope>
    <source>
        <strain evidence="8">J.5.4.2-T.3.5.2</strain>
    </source>
</reference>
<name>A0A9Q7EY47_9BACT</name>
<comment type="similarity">
    <text evidence="2 5">Belongs to the RecX family.</text>
</comment>
<dbReference type="GO" id="GO:0006282">
    <property type="term" value="P:regulation of DNA repair"/>
    <property type="evidence" value="ECO:0007669"/>
    <property type="project" value="UniProtKB-UniRule"/>
</dbReference>
<dbReference type="RefSeq" id="WP_274374390.1">
    <property type="nucleotide sequence ID" value="NZ_CP072943.1"/>
</dbReference>
<evidence type="ECO:0000259" key="6">
    <source>
        <dbReference type="Pfam" id="PF02631"/>
    </source>
</evidence>
<feature type="domain" description="RecX second three-helical" evidence="6">
    <location>
        <begin position="54"/>
        <end position="92"/>
    </location>
</feature>
<dbReference type="HAMAP" id="MF_01114">
    <property type="entry name" value="RecX"/>
    <property type="match status" value="1"/>
</dbReference>
<accession>A0A9Q7EY47</accession>
<comment type="function">
    <text evidence="5">Modulates RecA activity.</text>
</comment>
<evidence type="ECO:0000313" key="7">
    <source>
        <dbReference type="EMBL" id="QTX33115.1"/>
    </source>
</evidence>
<dbReference type="PANTHER" id="PTHR33602">
    <property type="entry name" value="REGULATORY PROTEIN RECX FAMILY PROTEIN"/>
    <property type="match status" value="1"/>
</dbReference>
<dbReference type="Gene3D" id="1.10.10.10">
    <property type="entry name" value="Winged helix-like DNA-binding domain superfamily/Winged helix DNA-binding domain"/>
    <property type="match status" value="1"/>
</dbReference>
<evidence type="ECO:0000256" key="4">
    <source>
        <dbReference type="ARBA" id="ARBA00022490"/>
    </source>
</evidence>
<sequence length="145" mass="16499">MKERGGDHESYLLRLLERGAHTRRSLEERLLRRGADGTEIAALLGRFEALGYIDDGLYARLYVEGHGDRGKRRLRDDLRRRGVAEATIAAALEEKDDEEEAAFGLALQWHERGVESRLIAGRLLRRGFPPALVRSLLDRLERKAP</sequence>
<evidence type="ECO:0000313" key="8">
    <source>
        <dbReference type="Proteomes" id="UP000671879"/>
    </source>
</evidence>
<dbReference type="PANTHER" id="PTHR33602:SF1">
    <property type="entry name" value="REGULATORY PROTEIN RECX FAMILY PROTEIN"/>
    <property type="match status" value="1"/>
</dbReference>
<dbReference type="Proteomes" id="UP000671879">
    <property type="component" value="Chromosome"/>
</dbReference>
<comment type="subcellular location">
    <subcellularLocation>
        <location evidence="1 5">Cytoplasm</location>
    </subcellularLocation>
</comment>
<organism evidence="7 8">
    <name type="scientific">Aminithiophilus ramosus</name>
    <dbReference type="NCBI Taxonomy" id="3029084"/>
    <lineage>
        <taxon>Bacteria</taxon>
        <taxon>Thermotogati</taxon>
        <taxon>Synergistota</taxon>
        <taxon>Synergistia</taxon>
        <taxon>Synergistales</taxon>
        <taxon>Aminithiophilaceae</taxon>
        <taxon>Aminithiophilus</taxon>
    </lineage>
</organism>
<dbReference type="InterPro" id="IPR036388">
    <property type="entry name" value="WH-like_DNA-bd_sf"/>
</dbReference>
<evidence type="ECO:0000256" key="1">
    <source>
        <dbReference type="ARBA" id="ARBA00004496"/>
    </source>
</evidence>
<proteinExistence type="inferred from homology"/>
<dbReference type="EMBL" id="CP072943">
    <property type="protein sequence ID" value="QTX33115.1"/>
    <property type="molecule type" value="Genomic_DNA"/>
</dbReference>
<keyword evidence="4 5" id="KW-0963">Cytoplasm</keyword>
<dbReference type="InterPro" id="IPR053924">
    <property type="entry name" value="RecX_HTH_2nd"/>
</dbReference>
<evidence type="ECO:0000256" key="5">
    <source>
        <dbReference type="HAMAP-Rule" id="MF_01114"/>
    </source>
</evidence>
<dbReference type="InterPro" id="IPR003783">
    <property type="entry name" value="Regulatory_RecX"/>
</dbReference>
<dbReference type="AlphaFoldDB" id="A0A9Q7EY47"/>
<evidence type="ECO:0000256" key="3">
    <source>
        <dbReference type="ARBA" id="ARBA00018111"/>
    </source>
</evidence>